<sequence length="54" mass="6340">MTEKKVEKIQENSETHDVDHSKLDLRGTFMMVMFLGGLIFVSWFGAFILFLDRM</sequence>
<gene>
    <name evidence="2" type="ORF">SAMN05216216_101295</name>
</gene>
<proteinExistence type="predicted"/>
<evidence type="ECO:0000313" key="2">
    <source>
        <dbReference type="EMBL" id="SDK27490.1"/>
    </source>
</evidence>
<dbReference type="EMBL" id="FNFY01000001">
    <property type="protein sequence ID" value="SDK27490.1"/>
    <property type="molecule type" value="Genomic_DNA"/>
</dbReference>
<name>A0A1G9ALM1_9BACL</name>
<dbReference type="OrthoDB" id="2418411at2"/>
<keyword evidence="1" id="KW-0812">Transmembrane</keyword>
<keyword evidence="3" id="KW-1185">Reference proteome</keyword>
<evidence type="ECO:0000256" key="1">
    <source>
        <dbReference type="SAM" id="Phobius"/>
    </source>
</evidence>
<keyword evidence="1" id="KW-0472">Membrane</keyword>
<feature type="transmembrane region" description="Helical" evidence="1">
    <location>
        <begin position="29"/>
        <end position="51"/>
    </location>
</feature>
<dbReference type="STRING" id="576118.SAMN05216216_101295"/>
<dbReference type="Proteomes" id="UP000199008">
    <property type="component" value="Unassembled WGS sequence"/>
</dbReference>
<accession>A0A1G9ALM1</accession>
<evidence type="ECO:0000313" key="3">
    <source>
        <dbReference type="Proteomes" id="UP000199008"/>
    </source>
</evidence>
<protein>
    <recommendedName>
        <fullName evidence="4">Cytochrome c oxidase subunit IIa family protein</fullName>
    </recommendedName>
</protein>
<evidence type="ECO:0008006" key="4">
    <source>
        <dbReference type="Google" id="ProtNLM"/>
    </source>
</evidence>
<organism evidence="2 3">
    <name type="scientific">Lacicoccus qingdaonensis</name>
    <dbReference type="NCBI Taxonomy" id="576118"/>
    <lineage>
        <taxon>Bacteria</taxon>
        <taxon>Bacillati</taxon>
        <taxon>Bacillota</taxon>
        <taxon>Bacilli</taxon>
        <taxon>Bacillales</taxon>
        <taxon>Salinicoccaceae</taxon>
        <taxon>Lacicoccus</taxon>
    </lineage>
</organism>
<keyword evidence="1" id="KW-1133">Transmembrane helix</keyword>
<reference evidence="3" key="1">
    <citation type="submission" date="2016-10" db="EMBL/GenBank/DDBJ databases">
        <authorList>
            <person name="Varghese N."/>
            <person name="Submissions S."/>
        </authorList>
    </citation>
    <scope>NUCLEOTIDE SEQUENCE [LARGE SCALE GENOMIC DNA]</scope>
    <source>
        <strain evidence="3">CGMCC 1.8895</strain>
    </source>
</reference>
<dbReference type="RefSeq" id="WP_143003906.1">
    <property type="nucleotide sequence ID" value="NZ_FNFY01000001.1"/>
</dbReference>
<dbReference type="AlphaFoldDB" id="A0A1G9ALM1"/>